<protein>
    <submittedName>
        <fullName evidence="1">Uncharacterized protein</fullName>
    </submittedName>
</protein>
<evidence type="ECO:0000313" key="1">
    <source>
        <dbReference type="EMBL" id="GAA2171292.1"/>
    </source>
</evidence>
<accession>A0ABN3AKL3</accession>
<dbReference type="RefSeq" id="WP_344339893.1">
    <property type="nucleotide sequence ID" value="NZ_BAAAQT010000004.1"/>
</dbReference>
<gene>
    <name evidence="1" type="ORF">GCM10009846_04610</name>
</gene>
<comment type="caution">
    <text evidence="1">The sequence shown here is derived from an EMBL/GenBank/DDBJ whole genome shotgun (WGS) entry which is preliminary data.</text>
</comment>
<evidence type="ECO:0000313" key="2">
    <source>
        <dbReference type="Proteomes" id="UP001501599"/>
    </source>
</evidence>
<keyword evidence="2" id="KW-1185">Reference proteome</keyword>
<dbReference type="Proteomes" id="UP001501599">
    <property type="component" value="Unassembled WGS sequence"/>
</dbReference>
<dbReference type="EMBL" id="BAAAQT010000004">
    <property type="protein sequence ID" value="GAA2171292.1"/>
    <property type="molecule type" value="Genomic_DNA"/>
</dbReference>
<organism evidence="1 2">
    <name type="scientific">Agrococcus versicolor</name>
    <dbReference type="NCBI Taxonomy" id="501482"/>
    <lineage>
        <taxon>Bacteria</taxon>
        <taxon>Bacillati</taxon>
        <taxon>Actinomycetota</taxon>
        <taxon>Actinomycetes</taxon>
        <taxon>Micrococcales</taxon>
        <taxon>Microbacteriaceae</taxon>
        <taxon>Agrococcus</taxon>
    </lineage>
</organism>
<sequence length="202" mass="22372">MTDLRSELRGLPDIDFHLVLPPGWVRRGVDDDERDGLRAQARRTTMRAGRPDLFAQATQLIDGAFDRMRGTGAIAFFGAGEADDGLHVPASLVASVRHADASGTLDEQVAVLIQRRGATPLHGDKRFVRWEQRGEETVQGTRLGVTTIAYLTPYPRSDRKRALLLSAFLTHDPDAPADDPPLEALRLLMDATVSTLRWKRPQ</sequence>
<name>A0ABN3AKL3_9MICO</name>
<reference evidence="1 2" key="1">
    <citation type="journal article" date="2019" name="Int. J. Syst. Evol. Microbiol.">
        <title>The Global Catalogue of Microorganisms (GCM) 10K type strain sequencing project: providing services to taxonomists for standard genome sequencing and annotation.</title>
        <authorList>
            <consortium name="The Broad Institute Genomics Platform"/>
            <consortium name="The Broad Institute Genome Sequencing Center for Infectious Disease"/>
            <person name="Wu L."/>
            <person name="Ma J."/>
        </authorList>
    </citation>
    <scope>NUCLEOTIDE SEQUENCE [LARGE SCALE GENOMIC DNA]</scope>
    <source>
        <strain evidence="1 2">JCM 16026</strain>
    </source>
</reference>
<proteinExistence type="predicted"/>